<keyword evidence="2" id="KW-1185">Reference proteome</keyword>
<comment type="caution">
    <text evidence="1">The sequence shown here is derived from an EMBL/GenBank/DDBJ whole genome shotgun (WGS) entry which is preliminary data.</text>
</comment>
<protein>
    <submittedName>
        <fullName evidence="1">DUF72 domain-containing protein</fullName>
    </submittedName>
</protein>
<dbReference type="Gene3D" id="3.20.20.410">
    <property type="entry name" value="Protein of unknown function UPF0759"/>
    <property type="match status" value="1"/>
</dbReference>
<dbReference type="SUPFAM" id="SSF117396">
    <property type="entry name" value="TM1631-like"/>
    <property type="match status" value="1"/>
</dbReference>
<accession>A0A557SI00</accession>
<sequence length="206" mass="22861">MSEFGVDRRIKMGSFGWDHKDWQGPFYPDDLPADWRLSYYANEFSVVLVPFSVWTADECATWHDDVPESFRFVLDITPFSGEKDVLRCLKVVVDGLGDRLAGIVSWAILSSEEARQIESTVGSGLLITPSPDDISPVIGMDRASNSALVCLLLPDELGRDLVALRVLMESLMIAEASWHVAMIFFSGEPPAIKVIKDAEVLQQLLG</sequence>
<proteinExistence type="predicted"/>
<reference evidence="1 2" key="1">
    <citation type="submission" date="2019-07" db="EMBL/GenBank/DDBJ databases">
        <title>The pathways for chlorine oxyanion respiration interact through the shared metabolite chlorate.</title>
        <authorList>
            <person name="Barnum T.P."/>
            <person name="Cheng Y."/>
            <person name="Hill K.A."/>
            <person name="Lucas L.N."/>
            <person name="Carlson H.K."/>
            <person name="Coates J.D."/>
        </authorList>
    </citation>
    <scope>NUCLEOTIDE SEQUENCE [LARGE SCALE GENOMIC DNA]</scope>
    <source>
        <strain evidence="1 2">BK-1</strain>
    </source>
</reference>
<dbReference type="EMBL" id="VMNH01000005">
    <property type="protein sequence ID" value="TVO77056.1"/>
    <property type="molecule type" value="Genomic_DNA"/>
</dbReference>
<dbReference type="OrthoDB" id="9780310at2"/>
<dbReference type="InterPro" id="IPR036520">
    <property type="entry name" value="UPF0759_sf"/>
</dbReference>
<dbReference type="AlphaFoldDB" id="A0A557SI00"/>
<dbReference type="Proteomes" id="UP000316649">
    <property type="component" value="Unassembled WGS sequence"/>
</dbReference>
<dbReference type="RefSeq" id="WP_144358185.1">
    <property type="nucleotide sequence ID" value="NZ_VMNH01000005.1"/>
</dbReference>
<evidence type="ECO:0000313" key="1">
    <source>
        <dbReference type="EMBL" id="TVO77056.1"/>
    </source>
</evidence>
<name>A0A557SI00_9GAMM</name>
<gene>
    <name evidence="1" type="ORF">FHP88_06430</name>
</gene>
<organism evidence="1 2">
    <name type="scientific">Sedimenticola selenatireducens</name>
    <dbReference type="NCBI Taxonomy" id="191960"/>
    <lineage>
        <taxon>Bacteria</taxon>
        <taxon>Pseudomonadati</taxon>
        <taxon>Pseudomonadota</taxon>
        <taxon>Gammaproteobacteria</taxon>
        <taxon>Chromatiales</taxon>
        <taxon>Sedimenticolaceae</taxon>
        <taxon>Sedimenticola</taxon>
    </lineage>
</organism>
<evidence type="ECO:0000313" key="2">
    <source>
        <dbReference type="Proteomes" id="UP000316649"/>
    </source>
</evidence>